<dbReference type="Pfam" id="PF00149">
    <property type="entry name" value="Metallophos"/>
    <property type="match status" value="1"/>
</dbReference>
<dbReference type="InterPro" id="IPR050126">
    <property type="entry name" value="Ap4A_hydrolase"/>
</dbReference>
<dbReference type="SUPFAM" id="SSF56300">
    <property type="entry name" value="Metallo-dependent phosphatases"/>
    <property type="match status" value="1"/>
</dbReference>
<dbReference type="EMBL" id="FRCB01000012">
    <property type="protein sequence ID" value="SHM69650.1"/>
    <property type="molecule type" value="Genomic_DNA"/>
</dbReference>
<dbReference type="PANTHER" id="PTHR42850:SF4">
    <property type="entry name" value="ZINC-DEPENDENT ENDOPOLYPHOSPHATASE"/>
    <property type="match status" value="1"/>
</dbReference>
<dbReference type="PANTHER" id="PTHR42850">
    <property type="entry name" value="METALLOPHOSPHOESTERASE"/>
    <property type="match status" value="1"/>
</dbReference>
<gene>
    <name evidence="2" type="ORF">SAMN05443432_11244</name>
</gene>
<evidence type="ECO:0000313" key="3">
    <source>
        <dbReference type="Proteomes" id="UP000322545"/>
    </source>
</evidence>
<dbReference type="GO" id="GO:0110154">
    <property type="term" value="P:RNA decapping"/>
    <property type="evidence" value="ECO:0007669"/>
    <property type="project" value="TreeGrafter"/>
</dbReference>
<keyword evidence="3" id="KW-1185">Reference proteome</keyword>
<accession>A0A1M7KVN9</accession>
<feature type="domain" description="Calcineurin-like phosphoesterase" evidence="1">
    <location>
        <begin position="9"/>
        <end position="169"/>
    </location>
</feature>
<dbReference type="AlphaFoldDB" id="A0A1M7KVN9"/>
<organism evidence="2 3">
    <name type="scientific">Roseovarius litoreus</name>
    <dbReference type="NCBI Taxonomy" id="1155722"/>
    <lineage>
        <taxon>Bacteria</taxon>
        <taxon>Pseudomonadati</taxon>
        <taxon>Pseudomonadota</taxon>
        <taxon>Alphaproteobacteria</taxon>
        <taxon>Rhodobacterales</taxon>
        <taxon>Roseobacteraceae</taxon>
        <taxon>Roseovarius</taxon>
    </lineage>
</organism>
<proteinExistence type="predicted"/>
<reference evidence="2 3" key="1">
    <citation type="submission" date="2016-11" db="EMBL/GenBank/DDBJ databases">
        <authorList>
            <person name="Varghese N."/>
            <person name="Submissions S."/>
        </authorList>
    </citation>
    <scope>NUCLEOTIDE SEQUENCE [LARGE SCALE GENOMIC DNA]</scope>
    <source>
        <strain evidence="2 3">DSM 28249</strain>
    </source>
</reference>
<dbReference type="Gene3D" id="3.60.21.10">
    <property type="match status" value="1"/>
</dbReference>
<protein>
    <submittedName>
        <fullName evidence="2">Serine/threonine protein phosphatase 1</fullName>
    </submittedName>
</protein>
<dbReference type="GO" id="GO:0016791">
    <property type="term" value="F:phosphatase activity"/>
    <property type="evidence" value="ECO:0007669"/>
    <property type="project" value="TreeGrafter"/>
</dbReference>
<dbReference type="InterPro" id="IPR004843">
    <property type="entry name" value="Calcineurin-like_PHP"/>
</dbReference>
<evidence type="ECO:0000259" key="1">
    <source>
        <dbReference type="Pfam" id="PF00149"/>
    </source>
</evidence>
<dbReference type="Proteomes" id="UP000322545">
    <property type="component" value="Unassembled WGS sequence"/>
</dbReference>
<sequence length="227" mass="25131">MPAIRPDTPLAVIGDIHGRADLLGAMLPLVPKDYQIVCVGDYIDRGEHSADVLKMLKARDDILCLLGNHEDMLLRFLDDPEHHGERWLRYGGLQTLQSFGVSLDHGQGTTKRLLDCRDALRDAMGTDMIDWIRDLPLQWMSGNVAVVHAAADPTRSLARQEPSVLCWGHPEFLTQPRQDGVWIAYGHTIVDSAHEAQGRIAVDTGAYATGRLSAALIAPDHIDFIRT</sequence>
<dbReference type="GO" id="GO:0008803">
    <property type="term" value="F:bis(5'-nucleosyl)-tetraphosphatase (symmetrical) activity"/>
    <property type="evidence" value="ECO:0007669"/>
    <property type="project" value="TreeGrafter"/>
</dbReference>
<evidence type="ECO:0000313" key="2">
    <source>
        <dbReference type="EMBL" id="SHM69650.1"/>
    </source>
</evidence>
<name>A0A1M7KVN9_9RHOB</name>
<dbReference type="GO" id="GO:0005737">
    <property type="term" value="C:cytoplasm"/>
    <property type="evidence" value="ECO:0007669"/>
    <property type="project" value="TreeGrafter"/>
</dbReference>
<dbReference type="InterPro" id="IPR029052">
    <property type="entry name" value="Metallo-depent_PP-like"/>
</dbReference>